<dbReference type="PROSITE" id="PS51083">
    <property type="entry name" value="ZF_HIT"/>
    <property type="match status" value="1"/>
</dbReference>
<reference evidence="4" key="1">
    <citation type="submission" date="2022-10" db="EMBL/GenBank/DDBJ databases">
        <title>Puccinia triticina Genome sequencing and assembly.</title>
        <authorList>
            <person name="Li C."/>
        </authorList>
    </citation>
    <scope>NUCLEOTIDE SEQUENCE</scope>
    <source>
        <strain evidence="4">Pt15</strain>
    </source>
</reference>
<dbReference type="PANTHER" id="PTHR15555:SF0">
    <property type="entry name" value="ZINC FINGER HIT DOMAIN-CONTAINING PROTEIN 2"/>
    <property type="match status" value="1"/>
</dbReference>
<dbReference type="EMBL" id="CP110431">
    <property type="protein sequence ID" value="WAQ89911.1"/>
    <property type="molecule type" value="Genomic_DNA"/>
</dbReference>
<protein>
    <recommendedName>
        <fullName evidence="3">HIT-type domain-containing protein</fullName>
    </recommendedName>
</protein>
<dbReference type="Pfam" id="PF04438">
    <property type="entry name" value="zf-HIT"/>
    <property type="match status" value="1"/>
</dbReference>
<dbReference type="InterPro" id="IPR007529">
    <property type="entry name" value="Znf_HIT"/>
</dbReference>
<feature type="domain" description="HIT-type" evidence="3">
    <location>
        <begin position="26"/>
        <end position="59"/>
    </location>
</feature>
<feature type="region of interest" description="Disordered" evidence="2">
    <location>
        <begin position="381"/>
        <end position="430"/>
    </location>
</feature>
<dbReference type="InterPro" id="IPR039646">
    <property type="entry name" value="ZNHIT2"/>
</dbReference>
<gene>
    <name evidence="4" type="ORF">PtA15_11A603</name>
</gene>
<dbReference type="CDD" id="cd23024">
    <property type="entry name" value="zf-HIT_ZNHIT2-3"/>
    <property type="match status" value="1"/>
</dbReference>
<accession>A0ABY7CXH5</accession>
<evidence type="ECO:0000256" key="2">
    <source>
        <dbReference type="SAM" id="MobiDB-lite"/>
    </source>
</evidence>
<dbReference type="PANTHER" id="PTHR15555">
    <property type="entry name" value="ZINC FINGER HIT DOMAIN CONTAINING PROTEIN 2 PROTEIN FON -RELATED"/>
    <property type="match status" value="1"/>
</dbReference>
<evidence type="ECO:0000259" key="3">
    <source>
        <dbReference type="PROSITE" id="PS51083"/>
    </source>
</evidence>
<dbReference type="RefSeq" id="XP_053025466.1">
    <property type="nucleotide sequence ID" value="XM_053161529.1"/>
</dbReference>
<name>A0ABY7CXH5_9BASI</name>
<evidence type="ECO:0000313" key="5">
    <source>
        <dbReference type="Proteomes" id="UP001164743"/>
    </source>
</evidence>
<organism evidence="4 5">
    <name type="scientific">Puccinia triticina</name>
    <dbReference type="NCBI Taxonomy" id="208348"/>
    <lineage>
        <taxon>Eukaryota</taxon>
        <taxon>Fungi</taxon>
        <taxon>Dikarya</taxon>
        <taxon>Basidiomycota</taxon>
        <taxon>Pucciniomycotina</taxon>
        <taxon>Pucciniomycetes</taxon>
        <taxon>Pucciniales</taxon>
        <taxon>Pucciniaceae</taxon>
        <taxon>Puccinia</taxon>
    </lineage>
</organism>
<evidence type="ECO:0000256" key="1">
    <source>
        <dbReference type="PROSITE-ProRule" id="PRU00453"/>
    </source>
</evidence>
<dbReference type="Proteomes" id="UP001164743">
    <property type="component" value="Chromosome 11A"/>
</dbReference>
<dbReference type="GeneID" id="77802424"/>
<dbReference type="Gene3D" id="3.30.60.190">
    <property type="match status" value="1"/>
</dbReference>
<proteinExistence type="predicted"/>
<sequence>MDLQLKPAGRRRRTRINQANQDTIKCLICQDSFARYTCPNCNLRYCSVECFKSQSHSTCSESFYKNALLEDIQLDGSADGGSQSQAAMLEMLQRIEAGGPLSDEDENGSDAESLELTADQLNRLSKDELLGFLTAEQIEEFNRKVSNGDLDPTFIQATINSQCQDPWWLDRQPDQSNPSSPSTVDLLDQSVLPALPDRLNPQLFYHVFSLTLGYVSLLRHYGLRSLFEATQEDRIDLLSQLPKFLPILFDSDLRLESITDCFGLFLKKLPNMGPESIPFLIKDLRYLFPDSQSKPKKALIVEVTTDGNPIPSRETWCSLALSDLYRFLNTHGWGYSHPKCNRKSILKKLLFFISFSIDSTRLNRFSQEIDNDESRLECDLRSDDNDDTLNPDQLPFSDLLVGNPSSNSYHSDLPRKPPKIIETSSTDNND</sequence>
<evidence type="ECO:0000313" key="4">
    <source>
        <dbReference type="EMBL" id="WAQ89911.1"/>
    </source>
</evidence>
<keyword evidence="5" id="KW-1185">Reference proteome</keyword>
<keyword evidence="1" id="KW-0479">Metal-binding</keyword>
<dbReference type="SUPFAM" id="SSF144232">
    <property type="entry name" value="HIT/MYND zinc finger-like"/>
    <property type="match status" value="1"/>
</dbReference>
<keyword evidence="1" id="KW-0863">Zinc-finger</keyword>
<keyword evidence="1" id="KW-0862">Zinc</keyword>